<dbReference type="AlphaFoldDB" id="A0A1K1QZ39"/>
<proteinExistence type="predicted"/>
<dbReference type="EMBL" id="FPJE01000016">
    <property type="protein sequence ID" value="SFW64598.1"/>
    <property type="molecule type" value="Genomic_DNA"/>
</dbReference>
<name>A0A1K1QZ39_9FLAO</name>
<evidence type="ECO:0000313" key="2">
    <source>
        <dbReference type="Proteomes" id="UP000182248"/>
    </source>
</evidence>
<keyword evidence="2" id="KW-1185">Reference proteome</keyword>
<evidence type="ECO:0000313" key="1">
    <source>
        <dbReference type="EMBL" id="SFW64598.1"/>
    </source>
</evidence>
<protein>
    <submittedName>
        <fullName evidence="1">Uncharacterized protein</fullName>
    </submittedName>
</protein>
<organism evidence="1 2">
    <name type="scientific">Sinomicrobium oceani</name>
    <dbReference type="NCBI Taxonomy" id="1150368"/>
    <lineage>
        <taxon>Bacteria</taxon>
        <taxon>Pseudomonadati</taxon>
        <taxon>Bacteroidota</taxon>
        <taxon>Flavobacteriia</taxon>
        <taxon>Flavobacteriales</taxon>
        <taxon>Flavobacteriaceae</taxon>
        <taxon>Sinomicrobium</taxon>
    </lineage>
</organism>
<sequence>MPFYMVLQEKGLLGVKKGAKHTQRPYEILYIMMFHVEHLFLSCRDYG</sequence>
<reference evidence="1 2" key="1">
    <citation type="submission" date="2016-11" db="EMBL/GenBank/DDBJ databases">
        <authorList>
            <person name="Jaros S."/>
            <person name="Januszkiewicz K."/>
            <person name="Wedrychowicz H."/>
        </authorList>
    </citation>
    <scope>NUCLEOTIDE SEQUENCE [LARGE SCALE GENOMIC DNA]</scope>
    <source>
        <strain evidence="1 2">CGMCC 1.12145</strain>
    </source>
</reference>
<gene>
    <name evidence="1" type="ORF">SAMN02927921_02956</name>
</gene>
<dbReference type="Proteomes" id="UP000182248">
    <property type="component" value="Unassembled WGS sequence"/>
</dbReference>
<accession>A0A1K1QZ39</accession>